<accession>E0VGT0</accession>
<dbReference type="RefSeq" id="XP_002425324.1">
    <property type="nucleotide sequence ID" value="XM_002425279.1"/>
</dbReference>
<dbReference type="EMBL" id="DS235151">
    <property type="protein sequence ID" value="EEB12586.1"/>
    <property type="molecule type" value="Genomic_DNA"/>
</dbReference>
<dbReference type="OrthoDB" id="7492791at2759"/>
<organism>
    <name type="scientific">Pediculus humanus subsp. corporis</name>
    <name type="common">Body louse</name>
    <dbReference type="NCBI Taxonomy" id="121224"/>
    <lineage>
        <taxon>Eukaryota</taxon>
        <taxon>Metazoa</taxon>
        <taxon>Ecdysozoa</taxon>
        <taxon>Arthropoda</taxon>
        <taxon>Hexapoda</taxon>
        <taxon>Insecta</taxon>
        <taxon>Pterygota</taxon>
        <taxon>Neoptera</taxon>
        <taxon>Paraneoptera</taxon>
        <taxon>Psocodea</taxon>
        <taxon>Troctomorpha</taxon>
        <taxon>Phthiraptera</taxon>
        <taxon>Anoplura</taxon>
        <taxon>Pediculidae</taxon>
        <taxon>Pediculus</taxon>
    </lineage>
</organism>
<dbReference type="CTD" id="8240169"/>
<keyword evidence="3" id="KW-1185">Reference proteome</keyword>
<dbReference type="EMBL" id="AAZO01002229">
    <property type="status" value="NOT_ANNOTATED_CDS"/>
    <property type="molecule type" value="Genomic_DNA"/>
</dbReference>
<dbReference type="VEuPathDB" id="VectorBase:PHUM192050"/>
<protein>
    <submittedName>
        <fullName evidence="1 2">Uncharacterized protein</fullName>
    </submittedName>
</protein>
<dbReference type="EnsemblMetazoa" id="PHUM192050-RA">
    <property type="protein sequence ID" value="PHUM192050-PA"/>
    <property type="gene ID" value="PHUM192050"/>
</dbReference>
<reference evidence="1" key="2">
    <citation type="submission" date="2007-04" db="EMBL/GenBank/DDBJ databases">
        <title>The genome of the human body louse.</title>
        <authorList>
            <consortium name="The Human Body Louse Genome Consortium"/>
            <person name="Kirkness E."/>
            <person name="Walenz B."/>
            <person name="Hass B."/>
            <person name="Bruggner R."/>
            <person name="Strausberg R."/>
        </authorList>
    </citation>
    <scope>NUCLEOTIDE SEQUENCE</scope>
    <source>
        <strain evidence="1">USDA</strain>
    </source>
</reference>
<sequence length="86" mass="8850">MAVVSAKPVFTAAAAYTNLPLTAPVAYATPGLVTATSSQYFARNYNGLYSLPYVATAAAAAPAPLITSSAYSYAPAFLFCSAKFVN</sequence>
<dbReference type="InParanoid" id="E0VGT0"/>
<proteinExistence type="predicted"/>
<dbReference type="AlphaFoldDB" id="E0VGT0"/>
<gene>
    <name evidence="2" type="primary">8240169</name>
    <name evidence="1" type="ORF">Phum_PHUM192050</name>
</gene>
<evidence type="ECO:0000313" key="1">
    <source>
        <dbReference type="EMBL" id="EEB12586.1"/>
    </source>
</evidence>
<name>E0VGT0_PEDHC</name>
<reference evidence="1" key="1">
    <citation type="submission" date="2007-04" db="EMBL/GenBank/DDBJ databases">
        <title>Annotation of Pediculus humanus corporis strain USDA.</title>
        <authorList>
            <person name="Kirkness E."/>
            <person name="Hannick L."/>
            <person name="Hass B."/>
            <person name="Bruggner R."/>
            <person name="Lawson D."/>
            <person name="Bidwell S."/>
            <person name="Joardar V."/>
            <person name="Caler E."/>
            <person name="Walenz B."/>
            <person name="Inman J."/>
            <person name="Schobel S."/>
            <person name="Galinsky K."/>
            <person name="Amedeo P."/>
            <person name="Strausberg R."/>
        </authorList>
    </citation>
    <scope>NUCLEOTIDE SEQUENCE</scope>
    <source>
        <strain evidence="1">USDA</strain>
    </source>
</reference>
<reference evidence="2" key="3">
    <citation type="submission" date="2020-05" db="UniProtKB">
        <authorList>
            <consortium name="EnsemblMetazoa"/>
        </authorList>
    </citation>
    <scope>IDENTIFICATION</scope>
    <source>
        <strain evidence="2">USDA</strain>
    </source>
</reference>
<dbReference type="HOGENOM" id="CLU_2500592_0_0_1"/>
<dbReference type="Proteomes" id="UP000009046">
    <property type="component" value="Unassembled WGS sequence"/>
</dbReference>
<dbReference type="GeneID" id="8240169"/>
<evidence type="ECO:0000313" key="3">
    <source>
        <dbReference type="Proteomes" id="UP000009046"/>
    </source>
</evidence>
<dbReference type="KEGG" id="phu:Phum_PHUM192050"/>
<evidence type="ECO:0000313" key="2">
    <source>
        <dbReference type="EnsemblMetazoa" id="PHUM192050-PA"/>
    </source>
</evidence>